<dbReference type="InterPro" id="IPR045038">
    <property type="entry name" value="AIG2-like"/>
</dbReference>
<accession>A0A1S1PNR2</accession>
<dbReference type="SUPFAM" id="SSF110857">
    <property type="entry name" value="Gamma-glutamyl cyclotransferase-like"/>
    <property type="match status" value="1"/>
</dbReference>
<evidence type="ECO:0000259" key="3">
    <source>
        <dbReference type="Pfam" id="PF06094"/>
    </source>
</evidence>
<name>A0A1S1PNR2_9ACTN</name>
<sequence>MTSDVAGALFVYGTLRFDMVVDALLGRVPTITPAAVGGWRAAALPGRSYPGLVPARPGDVCSGRCLSGLTRIERELLDLFEGDPYEARELTLVGGGSAVAYLWRDVTDVRTSDWDPDRFAAEHLAGFVRRCRLWRDQVVPGTPR</sequence>
<dbReference type="Gene3D" id="3.10.490.10">
    <property type="entry name" value="Gamma-glutamyl cyclotransferase-like"/>
    <property type="match status" value="1"/>
</dbReference>
<proteinExistence type="predicted"/>
<dbReference type="CDD" id="cd06661">
    <property type="entry name" value="GGCT_like"/>
    <property type="match status" value="1"/>
</dbReference>
<evidence type="ECO:0000313" key="5">
    <source>
        <dbReference type="Proteomes" id="UP000179769"/>
    </source>
</evidence>
<dbReference type="InterPro" id="IPR013024">
    <property type="entry name" value="GGCT-like"/>
</dbReference>
<dbReference type="InterPro" id="IPR009288">
    <property type="entry name" value="AIG2-like_dom"/>
</dbReference>
<dbReference type="EMBL" id="MAXA01000246">
    <property type="protein sequence ID" value="OHV22545.1"/>
    <property type="molecule type" value="Genomic_DNA"/>
</dbReference>
<dbReference type="PANTHER" id="PTHR31544">
    <property type="entry name" value="AIG2-LIKE PROTEIN D"/>
    <property type="match status" value="1"/>
</dbReference>
<dbReference type="InterPro" id="IPR036568">
    <property type="entry name" value="GGCT-like_sf"/>
</dbReference>
<keyword evidence="1 4" id="KW-0808">Transferase</keyword>
<dbReference type="Proteomes" id="UP000179769">
    <property type="component" value="Unassembled WGS sequence"/>
</dbReference>
<gene>
    <name evidence="4" type="ORF">BBK14_07160</name>
</gene>
<reference evidence="5" key="1">
    <citation type="submission" date="2016-07" db="EMBL/GenBank/DDBJ databases">
        <title>Frankia sp. NRRL B-16219 Genome sequencing.</title>
        <authorList>
            <person name="Ghodhbane-Gtari F."/>
            <person name="Swanson E."/>
            <person name="Gueddou A."/>
            <person name="Louati M."/>
            <person name="Nouioui I."/>
            <person name="Hezbri K."/>
            <person name="Abebe-Akele F."/>
            <person name="Simpson S."/>
            <person name="Morris K."/>
            <person name="Thomas K."/>
            <person name="Gtari M."/>
            <person name="Tisa L.S."/>
        </authorList>
    </citation>
    <scope>NUCLEOTIDE SEQUENCE [LARGE SCALE GENOMIC DNA]</scope>
    <source>
        <strain evidence="5">NRRL B-16219</strain>
    </source>
</reference>
<dbReference type="RefSeq" id="WP_071066159.1">
    <property type="nucleotide sequence ID" value="NZ_MAXA01000246.1"/>
</dbReference>
<dbReference type="PANTHER" id="PTHR31544:SF2">
    <property type="entry name" value="AIG2-LIKE PROTEIN D"/>
    <property type="match status" value="1"/>
</dbReference>
<evidence type="ECO:0000313" key="4">
    <source>
        <dbReference type="EMBL" id="OHV22545.1"/>
    </source>
</evidence>
<keyword evidence="5" id="KW-1185">Reference proteome</keyword>
<organism evidence="4 5">
    <name type="scientific">Parafrankia soli</name>
    <dbReference type="NCBI Taxonomy" id="2599596"/>
    <lineage>
        <taxon>Bacteria</taxon>
        <taxon>Bacillati</taxon>
        <taxon>Actinomycetota</taxon>
        <taxon>Actinomycetes</taxon>
        <taxon>Frankiales</taxon>
        <taxon>Frankiaceae</taxon>
        <taxon>Parafrankia</taxon>
    </lineage>
</organism>
<evidence type="ECO:0000256" key="2">
    <source>
        <dbReference type="ARBA" id="ARBA00030602"/>
    </source>
</evidence>
<protein>
    <recommendedName>
        <fullName evidence="2">Putative gamma-glutamylcyclotransferase</fullName>
    </recommendedName>
</protein>
<dbReference type="OrthoDB" id="4227186at2"/>
<feature type="domain" description="Gamma-glutamylcyclotransferase AIG2-like" evidence="3">
    <location>
        <begin position="9"/>
        <end position="115"/>
    </location>
</feature>
<comment type="caution">
    <text evidence="4">The sequence shown here is derived from an EMBL/GenBank/DDBJ whole genome shotgun (WGS) entry which is preliminary data.</text>
</comment>
<dbReference type="GO" id="GO:0016740">
    <property type="term" value="F:transferase activity"/>
    <property type="evidence" value="ECO:0007669"/>
    <property type="project" value="UniProtKB-KW"/>
</dbReference>
<dbReference type="Pfam" id="PF06094">
    <property type="entry name" value="GGACT"/>
    <property type="match status" value="1"/>
</dbReference>
<dbReference type="AlphaFoldDB" id="A0A1S1PNR2"/>
<evidence type="ECO:0000256" key="1">
    <source>
        <dbReference type="ARBA" id="ARBA00022679"/>
    </source>
</evidence>